<dbReference type="CDD" id="cd03392">
    <property type="entry name" value="PAP2_like_2"/>
    <property type="match status" value="1"/>
</dbReference>
<dbReference type="EMBL" id="CP001032">
    <property type="protein sequence ID" value="ACB73488.1"/>
    <property type="molecule type" value="Genomic_DNA"/>
</dbReference>
<dbReference type="Gene3D" id="1.20.144.10">
    <property type="entry name" value="Phosphatidic acid phosphatase type 2/haloperoxidase"/>
    <property type="match status" value="2"/>
</dbReference>
<accession>B1ZNB9</accession>
<dbReference type="InterPro" id="IPR036938">
    <property type="entry name" value="PAP2/HPO_sf"/>
</dbReference>
<feature type="domain" description="Phosphatidic acid phosphatase type 2/haloperoxidase" evidence="2">
    <location>
        <begin position="105"/>
        <end position="219"/>
    </location>
</feature>
<feature type="transmembrane region" description="Helical" evidence="1">
    <location>
        <begin position="12"/>
        <end position="37"/>
    </location>
</feature>
<evidence type="ECO:0000313" key="3">
    <source>
        <dbReference type="EMBL" id="ACB73488.1"/>
    </source>
</evidence>
<keyword evidence="1" id="KW-0812">Transmembrane</keyword>
<keyword evidence="1" id="KW-1133">Transmembrane helix</keyword>
<dbReference type="SUPFAM" id="SSF48317">
    <property type="entry name" value="Acid phosphatase/Vanadium-dependent haloperoxidase"/>
    <property type="match status" value="1"/>
</dbReference>
<gene>
    <name evidence="3" type="ordered locus">Oter_0197</name>
</gene>
<evidence type="ECO:0000259" key="2">
    <source>
        <dbReference type="SMART" id="SM00014"/>
    </source>
</evidence>
<dbReference type="InterPro" id="IPR000326">
    <property type="entry name" value="PAP2/HPO"/>
</dbReference>
<dbReference type="Proteomes" id="UP000007013">
    <property type="component" value="Chromosome"/>
</dbReference>
<proteinExistence type="predicted"/>
<feature type="transmembrane region" description="Helical" evidence="1">
    <location>
        <begin position="204"/>
        <end position="225"/>
    </location>
</feature>
<evidence type="ECO:0000313" key="4">
    <source>
        <dbReference type="Proteomes" id="UP000007013"/>
    </source>
</evidence>
<keyword evidence="1" id="KW-0472">Membrane</keyword>
<keyword evidence="4" id="KW-1185">Reference proteome</keyword>
<dbReference type="RefSeq" id="WP_012373026.1">
    <property type="nucleotide sequence ID" value="NC_010571.1"/>
</dbReference>
<dbReference type="KEGG" id="ote:Oter_0197"/>
<protein>
    <submittedName>
        <fullName evidence="3">Phosphoesterase PA-phosphatase related</fullName>
    </submittedName>
</protein>
<dbReference type="AlphaFoldDB" id="B1ZNB9"/>
<feature type="transmembrane region" description="Helical" evidence="1">
    <location>
        <begin position="77"/>
        <end position="98"/>
    </location>
</feature>
<reference evidence="3 4" key="1">
    <citation type="journal article" date="2011" name="J. Bacteriol.">
        <title>Genome sequence of the verrucomicrobium Opitutus terrae PB90-1, an abundant inhabitant of rice paddy soil ecosystems.</title>
        <authorList>
            <person name="van Passel M.W."/>
            <person name="Kant R."/>
            <person name="Palva A."/>
            <person name="Copeland A."/>
            <person name="Lucas S."/>
            <person name="Lapidus A."/>
            <person name="Glavina del Rio T."/>
            <person name="Pitluck S."/>
            <person name="Goltsman E."/>
            <person name="Clum A."/>
            <person name="Sun H."/>
            <person name="Schmutz J."/>
            <person name="Larimer F.W."/>
            <person name="Land M.L."/>
            <person name="Hauser L."/>
            <person name="Kyrpides N."/>
            <person name="Mikhailova N."/>
            <person name="Richardson P.P."/>
            <person name="Janssen P.H."/>
            <person name="de Vos W.M."/>
            <person name="Smidt H."/>
        </authorList>
    </citation>
    <scope>NUCLEOTIDE SEQUENCE [LARGE SCALE GENOMIC DNA]</scope>
    <source>
        <strain evidence="4">DSM 11246 / JCM 15787 / PB90-1</strain>
    </source>
</reference>
<dbReference type="HOGENOM" id="CLU_072573_3_0_0"/>
<feature type="transmembrane region" description="Helical" evidence="1">
    <location>
        <begin position="177"/>
        <end position="198"/>
    </location>
</feature>
<dbReference type="PANTHER" id="PTHR14969:SF13">
    <property type="entry name" value="AT30094P"/>
    <property type="match status" value="1"/>
</dbReference>
<sequence length="242" mass="26318">MVRRLQLWWTRSPWNDAVILAASVVVIVATWIFIAVAEEVHEGEHLPLENQIMHAFRTGDPPHPIGPPWLADVARDVTALGSVAVLSGIVALAAGYLLLSGRRAAALFVLVASLGGLGINHTLKHTFDRERPELELRLVQIDSFSFPSGHAMSSATIYLTLAVLLTRLTSHRSRKTYIVGSAILLTFLVGFSRVFLGVHYPSDVLAGWAAGTAWAQLCWMTAHFLGRRRLARVESAPAAGAS</sequence>
<feature type="transmembrane region" description="Helical" evidence="1">
    <location>
        <begin position="143"/>
        <end position="165"/>
    </location>
</feature>
<organism evidence="3 4">
    <name type="scientific">Opitutus terrae (strain DSM 11246 / JCM 15787 / PB90-1)</name>
    <dbReference type="NCBI Taxonomy" id="452637"/>
    <lineage>
        <taxon>Bacteria</taxon>
        <taxon>Pseudomonadati</taxon>
        <taxon>Verrucomicrobiota</taxon>
        <taxon>Opitutia</taxon>
        <taxon>Opitutales</taxon>
        <taxon>Opitutaceae</taxon>
        <taxon>Opitutus</taxon>
    </lineage>
</organism>
<name>B1ZNB9_OPITP</name>
<dbReference type="eggNOG" id="COG0671">
    <property type="taxonomic scope" value="Bacteria"/>
</dbReference>
<dbReference type="SMART" id="SM00014">
    <property type="entry name" value="acidPPc"/>
    <property type="match status" value="1"/>
</dbReference>
<dbReference type="STRING" id="452637.Oter_0197"/>
<dbReference type="Pfam" id="PF01569">
    <property type="entry name" value="PAP2"/>
    <property type="match status" value="1"/>
</dbReference>
<feature type="transmembrane region" description="Helical" evidence="1">
    <location>
        <begin position="105"/>
        <end position="123"/>
    </location>
</feature>
<evidence type="ECO:0000256" key="1">
    <source>
        <dbReference type="SAM" id="Phobius"/>
    </source>
</evidence>
<dbReference type="PANTHER" id="PTHR14969">
    <property type="entry name" value="SPHINGOSINE-1-PHOSPHATE PHOSPHOHYDROLASE"/>
    <property type="match status" value="1"/>
</dbReference>